<sequence length="220" mass="24646">MSGPVPSADEVRQHLKALIGAQGVELSDYKDWLVTDQALPAIRGNWTHQIGNQEIGRLDIQVLSDAERVIEESFAGMGADGERYTDALQNFQLGSLHVLLSALWSRPHESVVIQEWQSPHGRWTAHVGEFVSRCLGPEEVSFPPDLLHVIRNTLMRTELAPEVHWLRTFYCKPGGGDTVVEVLLDNEDWAAGKKAVSEAMWPASEYYYSLRNFIVLVPQA</sequence>
<name>A0ABT4VRM9_9HYPH</name>
<dbReference type="Pfam" id="PF19875">
    <property type="entry name" value="DUF6348"/>
    <property type="match status" value="1"/>
</dbReference>
<dbReference type="EMBL" id="JAPJZH010000012">
    <property type="protein sequence ID" value="MDA4847356.1"/>
    <property type="molecule type" value="Genomic_DNA"/>
</dbReference>
<comment type="caution">
    <text evidence="1">The sequence shown here is derived from an EMBL/GenBank/DDBJ whole genome shotgun (WGS) entry which is preliminary data.</text>
</comment>
<reference evidence="1" key="1">
    <citation type="submission" date="2022-11" db="EMBL/GenBank/DDBJ databases">
        <title>Hoeflea poritis sp. nov., isolated from scleractinian coral Porites lutea.</title>
        <authorList>
            <person name="Zhang G."/>
            <person name="Wei Q."/>
            <person name="Cai L."/>
        </authorList>
    </citation>
    <scope>NUCLEOTIDE SEQUENCE</scope>
    <source>
        <strain evidence="1">E7-10</strain>
    </source>
</reference>
<dbReference type="RefSeq" id="WP_271091174.1">
    <property type="nucleotide sequence ID" value="NZ_JAPJZH010000012.1"/>
</dbReference>
<evidence type="ECO:0000313" key="2">
    <source>
        <dbReference type="Proteomes" id="UP001148313"/>
    </source>
</evidence>
<evidence type="ECO:0000313" key="1">
    <source>
        <dbReference type="EMBL" id="MDA4847356.1"/>
    </source>
</evidence>
<accession>A0ABT4VRM9</accession>
<organism evidence="1 2">
    <name type="scientific">Hoeflea poritis</name>
    <dbReference type="NCBI Taxonomy" id="2993659"/>
    <lineage>
        <taxon>Bacteria</taxon>
        <taxon>Pseudomonadati</taxon>
        <taxon>Pseudomonadota</taxon>
        <taxon>Alphaproteobacteria</taxon>
        <taxon>Hyphomicrobiales</taxon>
        <taxon>Rhizobiaceae</taxon>
        <taxon>Hoeflea</taxon>
    </lineage>
</organism>
<gene>
    <name evidence="1" type="ORF">OOZ53_18490</name>
</gene>
<keyword evidence="2" id="KW-1185">Reference proteome</keyword>
<dbReference type="InterPro" id="IPR045929">
    <property type="entry name" value="DUF6348"/>
</dbReference>
<protein>
    <submittedName>
        <fullName evidence="1">DUF6348 family protein</fullName>
    </submittedName>
</protein>
<dbReference type="Proteomes" id="UP001148313">
    <property type="component" value="Unassembled WGS sequence"/>
</dbReference>
<proteinExistence type="predicted"/>